<feature type="transmembrane region" description="Helical" evidence="2">
    <location>
        <begin position="214"/>
        <end position="242"/>
    </location>
</feature>
<sequence>MSEWASPAGDAGGAEGRRPEYDGSAGPAYGGPPPAPGYGQPGGPAYGSAPQGPAYGGPPQGPAYGGPPQAPAYGTPPQGPAYGRPPLGSPYQQAFAPKPGVIPLRPLSLGDLFDGAFRTVRGNPGATLGLAALVLLTVAIPTTLLTVAVGGIAGDSTSGEALLGLGQYPGQAFGMLAGVILGGLLIVVLSEAVLGHRISIGQAWQRGKGRLLPLLGLTVLLALAALLVLGVIVAVVAGSYAAAGAATAVVVGGLLAIAFVVAAVFVATRMLFASAVIVLERQGVVAAMKRSWALTRGQFWRIFGIYLLASLLAGLVSSIVTLPAMMIVMATIGSTAPGGSVSMSSATIALVILQLASAIGQIITAPFLASVSGLLYIDQRIRREALDVTLMAAAAKR</sequence>
<dbReference type="Proteomes" id="UP000744769">
    <property type="component" value="Unassembled WGS sequence"/>
</dbReference>
<feature type="transmembrane region" description="Helical" evidence="2">
    <location>
        <begin position="128"/>
        <end position="153"/>
    </location>
</feature>
<evidence type="ECO:0000313" key="4">
    <source>
        <dbReference type="EMBL" id="NHN56531.1"/>
    </source>
</evidence>
<keyword evidence="5" id="KW-1185">Reference proteome</keyword>
<feature type="transmembrane region" description="Helical" evidence="2">
    <location>
        <begin position="299"/>
        <end position="328"/>
    </location>
</feature>
<keyword evidence="2" id="KW-0472">Membrane</keyword>
<feature type="domain" description="DUF7847" evidence="3">
    <location>
        <begin position="112"/>
        <end position="369"/>
    </location>
</feature>
<feature type="compositionally biased region" description="Low complexity" evidence="1">
    <location>
        <begin position="71"/>
        <end position="82"/>
    </location>
</feature>
<evidence type="ECO:0000256" key="2">
    <source>
        <dbReference type="SAM" id="Phobius"/>
    </source>
</evidence>
<dbReference type="EMBL" id="JAAOIV010000009">
    <property type="protein sequence ID" value="NHN56531.1"/>
    <property type="molecule type" value="Genomic_DNA"/>
</dbReference>
<dbReference type="Pfam" id="PF25231">
    <property type="entry name" value="DUF7847"/>
    <property type="match status" value="1"/>
</dbReference>
<keyword evidence="2" id="KW-1133">Transmembrane helix</keyword>
<keyword evidence="2" id="KW-0812">Transmembrane</keyword>
<dbReference type="RefSeq" id="WP_166197208.1">
    <property type="nucleotide sequence ID" value="NZ_JAAOIV010000009.1"/>
</dbReference>
<comment type="caution">
    <text evidence="4">The sequence shown here is derived from an EMBL/GenBank/DDBJ whole genome shotgun (WGS) entry which is preliminary data.</text>
</comment>
<feature type="region of interest" description="Disordered" evidence="1">
    <location>
        <begin position="1"/>
        <end position="94"/>
    </location>
</feature>
<organism evidence="4 5">
    <name type="scientific">Metallococcus carri</name>
    <dbReference type="NCBI Taxonomy" id="1656884"/>
    <lineage>
        <taxon>Bacteria</taxon>
        <taxon>Bacillati</taxon>
        <taxon>Actinomycetota</taxon>
        <taxon>Actinomycetes</taxon>
        <taxon>Micrococcales</taxon>
        <taxon>Dermacoccaceae</taxon>
        <taxon>Metallococcus</taxon>
    </lineage>
</organism>
<protein>
    <recommendedName>
        <fullName evidence="3">DUF7847 domain-containing protein</fullName>
    </recommendedName>
</protein>
<evidence type="ECO:0000259" key="3">
    <source>
        <dbReference type="Pfam" id="PF25231"/>
    </source>
</evidence>
<dbReference type="AlphaFoldDB" id="A0A967B847"/>
<accession>A0A967B847</accession>
<feature type="transmembrane region" description="Helical" evidence="2">
    <location>
        <begin position="348"/>
        <end position="377"/>
    </location>
</feature>
<feature type="transmembrane region" description="Helical" evidence="2">
    <location>
        <begin position="254"/>
        <end position="279"/>
    </location>
</feature>
<evidence type="ECO:0000313" key="5">
    <source>
        <dbReference type="Proteomes" id="UP000744769"/>
    </source>
</evidence>
<evidence type="ECO:0000256" key="1">
    <source>
        <dbReference type="SAM" id="MobiDB-lite"/>
    </source>
</evidence>
<gene>
    <name evidence="4" type="ORF">G9U51_12150</name>
</gene>
<proteinExistence type="predicted"/>
<reference evidence="4" key="1">
    <citation type="submission" date="2020-03" db="EMBL/GenBank/DDBJ databases">
        <title>Draft sequencing of Calidifontibacter sp. DB0510.</title>
        <authorList>
            <person name="Kim D.-U."/>
        </authorList>
    </citation>
    <scope>NUCLEOTIDE SEQUENCE</scope>
    <source>
        <strain evidence="4">DB0510</strain>
    </source>
</reference>
<name>A0A967B847_9MICO</name>
<feature type="transmembrane region" description="Helical" evidence="2">
    <location>
        <begin position="173"/>
        <end position="194"/>
    </location>
</feature>
<dbReference type="InterPro" id="IPR057169">
    <property type="entry name" value="DUF7847"/>
</dbReference>